<dbReference type="PROSITE" id="PS00794">
    <property type="entry name" value="HPPK"/>
    <property type="match status" value="1"/>
</dbReference>
<dbReference type="PANTHER" id="PTHR43071:SF1">
    <property type="entry name" value="2-AMINO-4-HYDROXY-6-HYDROXYMETHYLDIHYDROPTERIDINE PYROPHOSPHOKINASE"/>
    <property type="match status" value="1"/>
</dbReference>
<dbReference type="GO" id="GO:0046654">
    <property type="term" value="P:tetrahydrofolate biosynthetic process"/>
    <property type="evidence" value="ECO:0007669"/>
    <property type="project" value="UniProtKB-UniPathway"/>
</dbReference>
<gene>
    <name evidence="14" type="primary">folK</name>
    <name evidence="14" type="ORF">ALFOR1_60151</name>
</gene>
<dbReference type="Gene3D" id="3.30.70.560">
    <property type="entry name" value="7,8-Dihydro-6-hydroxymethylpterin-pyrophosphokinase HPPK"/>
    <property type="match status" value="1"/>
</dbReference>
<accession>A0A6T9Y3C3</accession>
<evidence type="ECO:0000256" key="3">
    <source>
        <dbReference type="ARBA" id="ARBA00013253"/>
    </source>
</evidence>
<comment type="similarity">
    <text evidence="2">Belongs to the HPPK family.</text>
</comment>
<dbReference type="RefSeq" id="WP_179984783.1">
    <property type="nucleotide sequence ID" value="NZ_LR812090.1"/>
</dbReference>
<dbReference type="NCBIfam" id="TIGR01498">
    <property type="entry name" value="folK"/>
    <property type="match status" value="1"/>
</dbReference>
<keyword evidence="6" id="KW-0547">Nucleotide-binding</keyword>
<keyword evidence="7 14" id="KW-0418">Kinase</keyword>
<keyword evidence="5 14" id="KW-0808">Transferase</keyword>
<evidence type="ECO:0000256" key="7">
    <source>
        <dbReference type="ARBA" id="ARBA00022777"/>
    </source>
</evidence>
<dbReference type="CDD" id="cd00483">
    <property type="entry name" value="HPPK"/>
    <property type="match status" value="1"/>
</dbReference>
<name>A0A6T9Y3C3_ALTMA</name>
<dbReference type="Proteomes" id="UP000509458">
    <property type="component" value="Chromosome"/>
</dbReference>
<dbReference type="GO" id="GO:0005524">
    <property type="term" value="F:ATP binding"/>
    <property type="evidence" value="ECO:0007669"/>
    <property type="project" value="UniProtKB-KW"/>
</dbReference>
<feature type="domain" description="7,8-dihydro-6-hydroxymethylpterin-pyrophosphokinase" evidence="13">
    <location>
        <begin position="91"/>
        <end position="102"/>
    </location>
</feature>
<dbReference type="PANTHER" id="PTHR43071">
    <property type="entry name" value="2-AMINO-4-HYDROXY-6-HYDROXYMETHYLDIHYDROPTERIDINE PYROPHOSPHOKINASE"/>
    <property type="match status" value="1"/>
</dbReference>
<evidence type="ECO:0000256" key="12">
    <source>
        <dbReference type="ARBA" id="ARBA00033413"/>
    </source>
</evidence>
<dbReference type="Pfam" id="PF01288">
    <property type="entry name" value="HPPK"/>
    <property type="match status" value="1"/>
</dbReference>
<dbReference type="InterPro" id="IPR000550">
    <property type="entry name" value="Hppk"/>
</dbReference>
<proteinExistence type="inferred from homology"/>
<dbReference type="GO" id="GO:0003848">
    <property type="term" value="F:2-amino-4-hydroxy-6-hydroxymethyldihydropteridine diphosphokinase activity"/>
    <property type="evidence" value="ECO:0007669"/>
    <property type="project" value="UniProtKB-EC"/>
</dbReference>
<evidence type="ECO:0000313" key="14">
    <source>
        <dbReference type="EMBL" id="CAB9495617.1"/>
    </source>
</evidence>
<evidence type="ECO:0000256" key="2">
    <source>
        <dbReference type="ARBA" id="ARBA00005810"/>
    </source>
</evidence>
<dbReference type="GO" id="GO:0016301">
    <property type="term" value="F:kinase activity"/>
    <property type="evidence" value="ECO:0007669"/>
    <property type="project" value="UniProtKB-KW"/>
</dbReference>
<evidence type="ECO:0000256" key="10">
    <source>
        <dbReference type="ARBA" id="ARBA00029409"/>
    </source>
</evidence>
<sequence>MHKEHVYIGVGSNLGNSQEKAQRAFDAISQLEDTRVLKTSSLYSSKPMGPQDQPDYINAVCLIETSLKPHGLLKQLQRIELEEGRERKGERWGPRTLDLDILLYGSETIDTADLIIPHYGMAEREFVMVPLFEIAPNMVMHDGKPISAWVANCSLDGLSRLRDFQLATKSV</sequence>
<dbReference type="GO" id="GO:0046656">
    <property type="term" value="P:folic acid biosynthetic process"/>
    <property type="evidence" value="ECO:0007669"/>
    <property type="project" value="UniProtKB-KW"/>
</dbReference>
<comment type="function">
    <text evidence="10">Catalyzes the transfer of pyrophosphate from adenosine triphosphate (ATP) to 6-hydroxymethyl-7,8-dihydropterin, an enzymatic step in folate biosynthesis pathway.</text>
</comment>
<comment type="pathway">
    <text evidence="1">Cofactor biosynthesis; tetrahydrofolate biosynthesis; 2-amino-4-hydroxy-6-hydroxymethyl-7,8-dihydropteridine diphosphate from 7,8-dihydroneopterin triphosphate: step 4/4.</text>
</comment>
<evidence type="ECO:0000256" key="1">
    <source>
        <dbReference type="ARBA" id="ARBA00005051"/>
    </source>
</evidence>
<reference evidence="14 15" key="1">
    <citation type="submission" date="2020-06" db="EMBL/GenBank/DDBJ databases">
        <authorList>
            <person name="Duchaud E."/>
        </authorList>
    </citation>
    <scope>NUCLEOTIDE SEQUENCE [LARGE SCALE GENOMIC DNA]</scope>
    <source>
        <strain evidence="14">Alteromonas fortis</strain>
    </source>
</reference>
<dbReference type="AlphaFoldDB" id="A0A6T9Y3C3"/>
<dbReference type="SUPFAM" id="SSF55083">
    <property type="entry name" value="6-hydroxymethyl-7,8-dihydropterin pyrophosphokinase, HPPK"/>
    <property type="match status" value="1"/>
</dbReference>
<evidence type="ECO:0000256" key="8">
    <source>
        <dbReference type="ARBA" id="ARBA00022840"/>
    </source>
</evidence>
<dbReference type="EMBL" id="LR812090">
    <property type="protein sequence ID" value="CAB9495617.1"/>
    <property type="molecule type" value="Genomic_DNA"/>
</dbReference>
<evidence type="ECO:0000256" key="5">
    <source>
        <dbReference type="ARBA" id="ARBA00022679"/>
    </source>
</evidence>
<evidence type="ECO:0000313" key="15">
    <source>
        <dbReference type="Proteomes" id="UP000509458"/>
    </source>
</evidence>
<dbReference type="EC" id="2.7.6.3" evidence="3"/>
<keyword evidence="9" id="KW-0289">Folate biosynthesis</keyword>
<protein>
    <recommendedName>
        <fullName evidence="4">2-amino-4-hydroxy-6-hydroxymethyldihydropteridine pyrophosphokinase</fullName>
        <ecNumber evidence="3">2.7.6.3</ecNumber>
    </recommendedName>
    <alternativeName>
        <fullName evidence="11">6-hydroxymethyl-7,8-dihydropterin pyrophosphokinase</fullName>
    </alternativeName>
    <alternativeName>
        <fullName evidence="12">7,8-dihydro-6-hydroxymethylpterin-pyrophosphokinase</fullName>
    </alternativeName>
</protein>
<dbReference type="InterPro" id="IPR035907">
    <property type="entry name" value="Hppk_sf"/>
</dbReference>
<evidence type="ECO:0000256" key="11">
    <source>
        <dbReference type="ARBA" id="ARBA00029766"/>
    </source>
</evidence>
<keyword evidence="8" id="KW-0067">ATP-binding</keyword>
<evidence type="ECO:0000256" key="4">
    <source>
        <dbReference type="ARBA" id="ARBA00016218"/>
    </source>
</evidence>
<evidence type="ECO:0000259" key="13">
    <source>
        <dbReference type="PROSITE" id="PS00794"/>
    </source>
</evidence>
<evidence type="ECO:0000256" key="6">
    <source>
        <dbReference type="ARBA" id="ARBA00022741"/>
    </source>
</evidence>
<organism evidence="14 15">
    <name type="scientific">Alteromonas macleodii</name>
    <name type="common">Pseudoalteromonas macleodii</name>
    <dbReference type="NCBI Taxonomy" id="28108"/>
    <lineage>
        <taxon>Bacteria</taxon>
        <taxon>Pseudomonadati</taxon>
        <taxon>Pseudomonadota</taxon>
        <taxon>Gammaproteobacteria</taxon>
        <taxon>Alteromonadales</taxon>
        <taxon>Alteromonadaceae</taxon>
        <taxon>Alteromonas/Salinimonas group</taxon>
        <taxon>Alteromonas</taxon>
    </lineage>
</organism>
<evidence type="ECO:0000256" key="9">
    <source>
        <dbReference type="ARBA" id="ARBA00022909"/>
    </source>
</evidence>
<dbReference type="UniPathway" id="UPA00077">
    <property type="reaction ID" value="UER00155"/>
</dbReference>